<feature type="transmembrane region" description="Helical" evidence="5">
    <location>
        <begin position="260"/>
        <end position="279"/>
    </location>
</feature>
<organism evidence="7 8">
    <name type="scientific">Babesia ovata</name>
    <dbReference type="NCBI Taxonomy" id="189622"/>
    <lineage>
        <taxon>Eukaryota</taxon>
        <taxon>Sar</taxon>
        <taxon>Alveolata</taxon>
        <taxon>Apicomplexa</taxon>
        <taxon>Aconoidasida</taxon>
        <taxon>Piroplasmida</taxon>
        <taxon>Babesiidae</taxon>
        <taxon>Babesia</taxon>
    </lineage>
</organism>
<evidence type="ECO:0000313" key="8">
    <source>
        <dbReference type="Proteomes" id="UP000236319"/>
    </source>
</evidence>
<feature type="signal peptide" evidence="6">
    <location>
        <begin position="1"/>
        <end position="28"/>
    </location>
</feature>
<gene>
    <name evidence="7" type="ORF">BOVATA_021160</name>
</gene>
<feature type="chain" id="PRO_5014184633" description="Copper transport protein" evidence="6">
    <location>
        <begin position="29"/>
        <end position="326"/>
    </location>
</feature>
<dbReference type="AlphaFoldDB" id="A0A2H6KC99"/>
<evidence type="ECO:0000256" key="2">
    <source>
        <dbReference type="ARBA" id="ARBA00022692"/>
    </source>
</evidence>
<evidence type="ECO:0000256" key="4">
    <source>
        <dbReference type="ARBA" id="ARBA00023136"/>
    </source>
</evidence>
<dbReference type="EMBL" id="BDSA01000002">
    <property type="protein sequence ID" value="GBE60623.1"/>
    <property type="molecule type" value="Genomic_DNA"/>
</dbReference>
<sequence length="326" mass="35204">MQMKGRILKTLSAAYIAHILFFCSTASGVITEETDSFDSEAATIKAAAMSPSRLTNDASDVKNAVMTTLPEDMHDTVRISLDSKINAVPSAHCSGKEEADRAVERALPRKDCASHGYNYNGVETPLVSSATVHPCSGNLQQSHSDMGAGSATCNLKSKEMLSAARGCQGRACGVTNANDLADMTHGDAETSCCMAAYFHNSSKAVILFEFWRTTTALSYAISLMIIFLLSIFTVLLKALRKKANTILAEMNTCPYVLRQLAMFAIAYTVIFMDFCMMLIVMTFNLGIVLVACTGYALGYLLTCFRYTSSTNAAESESPIECDADCC</sequence>
<dbReference type="InterPro" id="IPR007274">
    <property type="entry name" value="Cop_transporter"/>
</dbReference>
<keyword evidence="6" id="KW-0732">Signal</keyword>
<evidence type="ECO:0000256" key="3">
    <source>
        <dbReference type="ARBA" id="ARBA00022989"/>
    </source>
</evidence>
<feature type="transmembrane region" description="Helical" evidence="5">
    <location>
        <begin position="216"/>
        <end position="239"/>
    </location>
</feature>
<name>A0A2H6KC99_9APIC</name>
<dbReference type="OrthoDB" id="365867at2759"/>
<keyword evidence="8" id="KW-1185">Reference proteome</keyword>
<keyword evidence="3 5" id="KW-1133">Transmembrane helix</keyword>
<comment type="similarity">
    <text evidence="5">Belongs to the copper transporter (Ctr) (TC 1.A.56) family. SLC31A subfamily.</text>
</comment>
<reference evidence="7 8" key="1">
    <citation type="journal article" date="2017" name="BMC Genomics">
        <title>Whole-genome assembly of Babesia ovata and comparative genomics between closely related pathogens.</title>
        <authorList>
            <person name="Yamagishi J."/>
            <person name="Asada M."/>
            <person name="Hakimi H."/>
            <person name="Tanaka T.Q."/>
            <person name="Sugimoto C."/>
            <person name="Kawazu S."/>
        </authorList>
    </citation>
    <scope>NUCLEOTIDE SEQUENCE [LARGE SCALE GENOMIC DNA]</scope>
    <source>
        <strain evidence="7 8">Miyake</strain>
    </source>
</reference>
<proteinExistence type="inferred from homology"/>
<dbReference type="VEuPathDB" id="PiroplasmaDB:BOVATA_021160"/>
<dbReference type="Pfam" id="PF04145">
    <property type="entry name" value="Ctr"/>
    <property type="match status" value="1"/>
</dbReference>
<dbReference type="Proteomes" id="UP000236319">
    <property type="component" value="Unassembled WGS sequence"/>
</dbReference>
<dbReference type="GeneID" id="39874393"/>
<keyword evidence="5" id="KW-0406">Ion transport</keyword>
<evidence type="ECO:0000256" key="6">
    <source>
        <dbReference type="SAM" id="SignalP"/>
    </source>
</evidence>
<accession>A0A2H6KC99</accession>
<keyword evidence="5" id="KW-0186">Copper</keyword>
<dbReference type="PANTHER" id="PTHR12483">
    <property type="entry name" value="SOLUTE CARRIER FAMILY 31 COPPER TRANSPORTERS"/>
    <property type="match status" value="1"/>
</dbReference>
<dbReference type="PANTHER" id="PTHR12483:SF27">
    <property type="entry name" value="COPPER TRANSPORT PROTEIN CTR1"/>
    <property type="match status" value="1"/>
</dbReference>
<evidence type="ECO:0000256" key="5">
    <source>
        <dbReference type="RuleBase" id="RU367022"/>
    </source>
</evidence>
<evidence type="ECO:0000313" key="7">
    <source>
        <dbReference type="EMBL" id="GBE60623.1"/>
    </source>
</evidence>
<keyword evidence="5" id="KW-0813">Transport</keyword>
<protein>
    <recommendedName>
        <fullName evidence="5">Copper transport protein</fullName>
    </recommendedName>
</protein>
<keyword evidence="5" id="KW-0187">Copper transport</keyword>
<evidence type="ECO:0000256" key="1">
    <source>
        <dbReference type="ARBA" id="ARBA00004141"/>
    </source>
</evidence>
<dbReference type="RefSeq" id="XP_028866866.1">
    <property type="nucleotide sequence ID" value="XM_029011033.1"/>
</dbReference>
<dbReference type="GO" id="GO:0005375">
    <property type="term" value="F:copper ion transmembrane transporter activity"/>
    <property type="evidence" value="ECO:0007669"/>
    <property type="project" value="UniProtKB-UniRule"/>
</dbReference>
<comment type="subcellular location">
    <subcellularLocation>
        <location evidence="1 5">Membrane</location>
        <topology evidence="1 5">Multi-pass membrane protein</topology>
    </subcellularLocation>
</comment>
<dbReference type="GO" id="GO:0005886">
    <property type="term" value="C:plasma membrane"/>
    <property type="evidence" value="ECO:0007669"/>
    <property type="project" value="TreeGrafter"/>
</dbReference>
<keyword evidence="4 5" id="KW-0472">Membrane</keyword>
<comment type="caution">
    <text evidence="7">The sequence shown here is derived from an EMBL/GenBank/DDBJ whole genome shotgun (WGS) entry which is preliminary data.</text>
</comment>
<keyword evidence="2 5" id="KW-0812">Transmembrane</keyword>
<feature type="transmembrane region" description="Helical" evidence="5">
    <location>
        <begin position="285"/>
        <end position="304"/>
    </location>
</feature>